<dbReference type="EMBL" id="KL367515">
    <property type="protein sequence ID" value="KFD67388.1"/>
    <property type="molecule type" value="Genomic_DNA"/>
</dbReference>
<sequence>MLRYLWGPRCAPLLLQLPVAPPHCWLAFSTRSRRSLRRSSAEILAQQNRRSATYQKGALNRVARRGLVGIPSLKVIGVPSGLEYLLSATTLTLKTGTEASRRLRTTKIFTGRTCVITLCISTRPGLHVMPTISVKKREFLDSFGCLNRLMRVSS</sequence>
<feature type="non-terminal residue" evidence="1">
    <location>
        <position position="154"/>
    </location>
</feature>
<name>A0A085ND42_9BILA</name>
<accession>A0A085ND42</accession>
<evidence type="ECO:0000313" key="1">
    <source>
        <dbReference type="EMBL" id="KFD67388.1"/>
    </source>
</evidence>
<proteinExistence type="predicted"/>
<gene>
    <name evidence="1" type="ORF">M514_20424</name>
</gene>
<protein>
    <submittedName>
        <fullName evidence="1">Uncharacterized protein</fullName>
    </submittedName>
</protein>
<dbReference type="Proteomes" id="UP000030758">
    <property type="component" value="Unassembled WGS sequence"/>
</dbReference>
<organism evidence="1">
    <name type="scientific">Trichuris suis</name>
    <name type="common">pig whipworm</name>
    <dbReference type="NCBI Taxonomy" id="68888"/>
    <lineage>
        <taxon>Eukaryota</taxon>
        <taxon>Metazoa</taxon>
        <taxon>Ecdysozoa</taxon>
        <taxon>Nematoda</taxon>
        <taxon>Enoplea</taxon>
        <taxon>Dorylaimia</taxon>
        <taxon>Trichinellida</taxon>
        <taxon>Trichuridae</taxon>
        <taxon>Trichuris</taxon>
    </lineage>
</organism>
<dbReference type="AlphaFoldDB" id="A0A085ND42"/>
<reference evidence="1" key="1">
    <citation type="journal article" date="2014" name="Nat. Genet.">
        <title>Genome and transcriptome of the porcine whipworm Trichuris suis.</title>
        <authorList>
            <person name="Jex A.R."/>
            <person name="Nejsum P."/>
            <person name="Schwarz E.M."/>
            <person name="Hu L."/>
            <person name="Young N.D."/>
            <person name="Hall R.S."/>
            <person name="Korhonen P.K."/>
            <person name="Liao S."/>
            <person name="Thamsborg S."/>
            <person name="Xia J."/>
            <person name="Xu P."/>
            <person name="Wang S."/>
            <person name="Scheerlinck J.P."/>
            <person name="Hofmann A."/>
            <person name="Sternberg P.W."/>
            <person name="Wang J."/>
            <person name="Gasser R.B."/>
        </authorList>
    </citation>
    <scope>NUCLEOTIDE SEQUENCE [LARGE SCALE GENOMIC DNA]</scope>
    <source>
        <strain evidence="1">DCEP-RM93F</strain>
    </source>
</reference>